<dbReference type="InterPro" id="IPR007111">
    <property type="entry name" value="NACHT_NTPase"/>
</dbReference>
<reference evidence="3" key="1">
    <citation type="journal article" date="2021" name="Nat. Commun.">
        <title>Genetic determinants of endophytism in the Arabidopsis root mycobiome.</title>
        <authorList>
            <person name="Mesny F."/>
            <person name="Miyauchi S."/>
            <person name="Thiergart T."/>
            <person name="Pickel B."/>
            <person name="Atanasova L."/>
            <person name="Karlsson M."/>
            <person name="Huettel B."/>
            <person name="Barry K.W."/>
            <person name="Haridas S."/>
            <person name="Chen C."/>
            <person name="Bauer D."/>
            <person name="Andreopoulos W."/>
            <person name="Pangilinan J."/>
            <person name="LaButti K."/>
            <person name="Riley R."/>
            <person name="Lipzen A."/>
            <person name="Clum A."/>
            <person name="Drula E."/>
            <person name="Henrissat B."/>
            <person name="Kohler A."/>
            <person name="Grigoriev I.V."/>
            <person name="Martin F.M."/>
            <person name="Hacquard S."/>
        </authorList>
    </citation>
    <scope>NUCLEOTIDE SEQUENCE</scope>
    <source>
        <strain evidence="3">MPI-CAGE-AT-0147</strain>
    </source>
</reference>
<gene>
    <name evidence="3" type="ORF">EDB81DRAFT_699167</name>
</gene>
<dbReference type="SUPFAM" id="SSF52540">
    <property type="entry name" value="P-loop containing nucleoside triphosphate hydrolases"/>
    <property type="match status" value="1"/>
</dbReference>
<dbReference type="OrthoDB" id="538223at2759"/>
<feature type="domain" description="NACHT" evidence="2">
    <location>
        <begin position="56"/>
        <end position="278"/>
    </location>
</feature>
<dbReference type="AlphaFoldDB" id="A0A9P9DQ94"/>
<evidence type="ECO:0000313" key="3">
    <source>
        <dbReference type="EMBL" id="KAH7124740.1"/>
    </source>
</evidence>
<keyword evidence="4" id="KW-1185">Reference proteome</keyword>
<dbReference type="PANTHER" id="PTHR10039:SF14">
    <property type="entry name" value="NACHT DOMAIN-CONTAINING PROTEIN"/>
    <property type="match status" value="1"/>
</dbReference>
<dbReference type="InterPro" id="IPR056884">
    <property type="entry name" value="NPHP3-like_N"/>
</dbReference>
<keyword evidence="1" id="KW-0677">Repeat</keyword>
<dbReference type="PANTHER" id="PTHR10039">
    <property type="entry name" value="AMELOGENIN"/>
    <property type="match status" value="1"/>
</dbReference>
<accession>A0A9P9DQ94</accession>
<evidence type="ECO:0000313" key="4">
    <source>
        <dbReference type="Proteomes" id="UP000738349"/>
    </source>
</evidence>
<dbReference type="EMBL" id="JAGMUV010000021">
    <property type="protein sequence ID" value="KAH7124740.1"/>
    <property type="molecule type" value="Genomic_DNA"/>
</dbReference>
<evidence type="ECO:0000256" key="1">
    <source>
        <dbReference type="ARBA" id="ARBA00022737"/>
    </source>
</evidence>
<dbReference type="Proteomes" id="UP000738349">
    <property type="component" value="Unassembled WGS sequence"/>
</dbReference>
<organism evidence="3 4">
    <name type="scientific">Dactylonectria macrodidyma</name>
    <dbReference type="NCBI Taxonomy" id="307937"/>
    <lineage>
        <taxon>Eukaryota</taxon>
        <taxon>Fungi</taxon>
        <taxon>Dikarya</taxon>
        <taxon>Ascomycota</taxon>
        <taxon>Pezizomycotina</taxon>
        <taxon>Sordariomycetes</taxon>
        <taxon>Hypocreomycetidae</taxon>
        <taxon>Hypocreales</taxon>
        <taxon>Nectriaceae</taxon>
        <taxon>Dactylonectria</taxon>
    </lineage>
</organism>
<name>A0A9P9DQ94_9HYPO</name>
<proteinExistence type="predicted"/>
<dbReference type="InterPro" id="IPR027417">
    <property type="entry name" value="P-loop_NTPase"/>
</dbReference>
<evidence type="ECO:0000259" key="2">
    <source>
        <dbReference type="PROSITE" id="PS50837"/>
    </source>
</evidence>
<protein>
    <submittedName>
        <fullName evidence="3">NACHT domain-containing protein</fullName>
    </submittedName>
</protein>
<dbReference type="Pfam" id="PF24883">
    <property type="entry name" value="NPHP3_N"/>
    <property type="match status" value="1"/>
</dbReference>
<dbReference type="PROSITE" id="PS50837">
    <property type="entry name" value="NACHT"/>
    <property type="match status" value="1"/>
</dbReference>
<sequence>MDAKENKECLKDLRQTDPRDDKTRIEQTKGGLLRDSYCWILDHADFQRWRDDPTCQLLWIKGDAGKGKTMLLCGIIDEMEKLAAYRLTYFFCQATEAALRGATGVLRGLIYLLIVQQPCLISYVREKYDHAGKQLFEDRNAWPALSGMLTAILNDPGLDNAVLIIDALDECVDELPRLLNFIAEVSSLCRARWIVSSRNWPSIEEKLGNTTQNVRLSLELNESSISTAVQTYIRYKVRLLAQQKRYDSATRDAVEQHLVSSANGTFLWVALVCQELADSKVRKRHTLAKLKSFPPGLDSLYQRMLEHICNSIDADLCKQILAVVSVSYRPITLIELRYLVEPLGTCDDNDVEETIGSCGSLLTLRQGVIYLVHQSVKEFLVTKQFDKIFPCGIEGVHRSVSFRSLKVMSETLRRDIYGLHNPCLHIQGIRAPNPDPLAAVAYSCVYWADHIYNSSSDSKAMQEDVLQDGGAIHTFFKEKYIYWLEALSLLGSISKGVVAIQKLDSLLVGLNSLTASE</sequence>
<comment type="caution">
    <text evidence="3">The sequence shown here is derived from an EMBL/GenBank/DDBJ whole genome shotgun (WGS) entry which is preliminary data.</text>
</comment>